<comment type="similarity">
    <text evidence="1">Belongs to the universal stress protein A family.</text>
</comment>
<dbReference type="InterPro" id="IPR006015">
    <property type="entry name" value="Universal_stress_UspA"/>
</dbReference>
<dbReference type="Pfam" id="PF00582">
    <property type="entry name" value="Usp"/>
    <property type="match status" value="2"/>
</dbReference>
<feature type="domain" description="UspA" evidence="2">
    <location>
        <begin position="149"/>
        <end position="275"/>
    </location>
</feature>
<dbReference type="PANTHER" id="PTHR46268:SF6">
    <property type="entry name" value="UNIVERSAL STRESS PROTEIN UP12"/>
    <property type="match status" value="1"/>
</dbReference>
<gene>
    <name evidence="3" type="ORF">ACFSXZ_33275</name>
</gene>
<evidence type="ECO:0000259" key="2">
    <source>
        <dbReference type="Pfam" id="PF00582"/>
    </source>
</evidence>
<sequence>MTETVLVGVDGTASSLDAVRWGAREAARRQVPLRLVHAYWVPGHDFPELELTDEDVRAEMRRFGSDLLTRATRVAVETERALLVETELRAGDPRVVLLDECRRAGLAVLGSRQLSAAGGLLVGSIGLTLAIQGRCPLVVVRGVPVDRGPVLVGSDGSPSAEVALGFAFAEADLTGATLTVVRTWDGIPTDAATRHELERRSLDEQLSPWRERFPGVTVDPVVVRGKPGPVLVEYGRHARLVVVGSRGHGEVTGLLLGSTSQRLARRSPCPLAIVRADMHVNVVRESPGCRSG</sequence>
<evidence type="ECO:0000313" key="3">
    <source>
        <dbReference type="EMBL" id="MFD2421212.1"/>
    </source>
</evidence>
<dbReference type="InterPro" id="IPR014729">
    <property type="entry name" value="Rossmann-like_a/b/a_fold"/>
</dbReference>
<dbReference type="RefSeq" id="WP_378269667.1">
    <property type="nucleotide sequence ID" value="NZ_JBHUKR010000021.1"/>
</dbReference>
<proteinExistence type="inferred from homology"/>
<evidence type="ECO:0000313" key="4">
    <source>
        <dbReference type="Proteomes" id="UP001597417"/>
    </source>
</evidence>
<organism evidence="3 4">
    <name type="scientific">Amycolatopsis pigmentata</name>
    <dbReference type="NCBI Taxonomy" id="450801"/>
    <lineage>
        <taxon>Bacteria</taxon>
        <taxon>Bacillati</taxon>
        <taxon>Actinomycetota</taxon>
        <taxon>Actinomycetes</taxon>
        <taxon>Pseudonocardiales</taxon>
        <taxon>Pseudonocardiaceae</taxon>
        <taxon>Amycolatopsis</taxon>
    </lineage>
</organism>
<feature type="domain" description="UspA" evidence="2">
    <location>
        <begin position="1"/>
        <end position="141"/>
    </location>
</feature>
<dbReference type="Gene3D" id="3.40.50.620">
    <property type="entry name" value="HUPs"/>
    <property type="match status" value="2"/>
</dbReference>
<dbReference type="SUPFAM" id="SSF52402">
    <property type="entry name" value="Adenine nucleotide alpha hydrolases-like"/>
    <property type="match status" value="2"/>
</dbReference>
<dbReference type="InterPro" id="IPR006016">
    <property type="entry name" value="UspA"/>
</dbReference>
<dbReference type="PANTHER" id="PTHR46268">
    <property type="entry name" value="STRESS RESPONSE PROTEIN NHAX"/>
    <property type="match status" value="1"/>
</dbReference>
<reference evidence="4" key="1">
    <citation type="journal article" date="2019" name="Int. J. Syst. Evol. Microbiol.">
        <title>The Global Catalogue of Microorganisms (GCM) 10K type strain sequencing project: providing services to taxonomists for standard genome sequencing and annotation.</title>
        <authorList>
            <consortium name="The Broad Institute Genomics Platform"/>
            <consortium name="The Broad Institute Genome Sequencing Center for Infectious Disease"/>
            <person name="Wu L."/>
            <person name="Ma J."/>
        </authorList>
    </citation>
    <scope>NUCLEOTIDE SEQUENCE [LARGE SCALE GENOMIC DNA]</scope>
    <source>
        <strain evidence="4">CGMCC 4.7645</strain>
    </source>
</reference>
<dbReference type="Proteomes" id="UP001597417">
    <property type="component" value="Unassembled WGS sequence"/>
</dbReference>
<keyword evidence="4" id="KW-1185">Reference proteome</keyword>
<accession>A0ABW5G2U9</accession>
<dbReference type="EMBL" id="JBHUKR010000021">
    <property type="protein sequence ID" value="MFD2421212.1"/>
    <property type="molecule type" value="Genomic_DNA"/>
</dbReference>
<evidence type="ECO:0000256" key="1">
    <source>
        <dbReference type="ARBA" id="ARBA00008791"/>
    </source>
</evidence>
<dbReference type="PRINTS" id="PR01438">
    <property type="entry name" value="UNVRSLSTRESS"/>
</dbReference>
<name>A0ABW5G2U9_9PSEU</name>
<comment type="caution">
    <text evidence="3">The sequence shown here is derived from an EMBL/GenBank/DDBJ whole genome shotgun (WGS) entry which is preliminary data.</text>
</comment>
<protein>
    <submittedName>
        <fullName evidence="3">Universal stress protein</fullName>
    </submittedName>
</protein>